<keyword evidence="3" id="KW-0472">Membrane</keyword>
<keyword evidence="1" id="KW-0175">Coiled coil</keyword>
<proteinExistence type="predicted"/>
<accession>A0ABY8TJQ7</accession>
<feature type="compositionally biased region" description="Gly residues" evidence="2">
    <location>
        <begin position="260"/>
        <end position="271"/>
    </location>
</feature>
<reference evidence="4 5" key="1">
    <citation type="submission" date="2023-05" db="EMBL/GenBank/DDBJ databases">
        <title>A 100% complete, gapless, phased diploid assembly of the Scenedesmus obliquus UTEX 3031 genome.</title>
        <authorList>
            <person name="Biondi T.C."/>
            <person name="Hanschen E.R."/>
            <person name="Kwon T."/>
            <person name="Eng W."/>
            <person name="Kruse C.P.S."/>
            <person name="Koehler S.I."/>
            <person name="Kunde Y."/>
            <person name="Gleasner C.D."/>
            <person name="You Mak K.T."/>
            <person name="Polle J."/>
            <person name="Hovde B.T."/>
            <person name="Starkenburg S.R."/>
        </authorList>
    </citation>
    <scope>NUCLEOTIDE SEQUENCE [LARGE SCALE GENOMIC DNA]</scope>
    <source>
        <strain evidence="4 5">DOE0152z</strain>
    </source>
</reference>
<keyword evidence="3" id="KW-1133">Transmembrane helix</keyword>
<evidence type="ECO:0000313" key="4">
    <source>
        <dbReference type="EMBL" id="WIA09356.1"/>
    </source>
</evidence>
<dbReference type="Proteomes" id="UP001244341">
    <property type="component" value="Chromosome 1b"/>
</dbReference>
<evidence type="ECO:0000313" key="5">
    <source>
        <dbReference type="Proteomes" id="UP001244341"/>
    </source>
</evidence>
<keyword evidence="3" id="KW-0812">Transmembrane</keyword>
<evidence type="ECO:0000256" key="1">
    <source>
        <dbReference type="SAM" id="Coils"/>
    </source>
</evidence>
<name>A0ABY8TJQ7_TETOB</name>
<evidence type="ECO:0000256" key="2">
    <source>
        <dbReference type="SAM" id="MobiDB-lite"/>
    </source>
</evidence>
<feature type="compositionally biased region" description="Polar residues" evidence="2">
    <location>
        <begin position="214"/>
        <end position="227"/>
    </location>
</feature>
<feature type="transmembrane region" description="Helical" evidence="3">
    <location>
        <begin position="305"/>
        <end position="328"/>
    </location>
</feature>
<feature type="compositionally biased region" description="Acidic residues" evidence="2">
    <location>
        <begin position="281"/>
        <end position="291"/>
    </location>
</feature>
<keyword evidence="5" id="KW-1185">Reference proteome</keyword>
<evidence type="ECO:0000256" key="3">
    <source>
        <dbReference type="SAM" id="Phobius"/>
    </source>
</evidence>
<protein>
    <submittedName>
        <fullName evidence="4">Uncharacterized protein</fullName>
    </submittedName>
</protein>
<dbReference type="EMBL" id="CP126208">
    <property type="protein sequence ID" value="WIA09356.1"/>
    <property type="molecule type" value="Genomic_DNA"/>
</dbReference>
<feature type="region of interest" description="Disordered" evidence="2">
    <location>
        <begin position="377"/>
        <end position="396"/>
    </location>
</feature>
<gene>
    <name evidence="4" type="ORF">OEZ85_008763</name>
</gene>
<sequence>MQEIKKQQQLQLLDRSPAPRNVRQLLARAAADNTALARKVEELRAQRNALAVTKAALTAQLSELIRGAADGAQNNTQHKVLLQQLHQLCSYIGLHRLQDPAQQMAAVLQYVQEARQGRQQLHGEMSQVQDPSAATTEASLLLSPTGRQLDQTATSQLVWDTSQCVELFPPGHPQGAAAANATPGSAASTVVELGSAWSRRTDLSYLSPLRSSGAAKQQRSPSSSTPVPLQAAGGGGSASPAPARELALDFSPIVGRHAGSSGGRSGVWGDGDGPRCFSFEPADEADEEEQQQEQQGQVTPSRRRWWLAVGLCTVVPLTLVAAAGGAAWRFKRDEVQELAAALKLGARVAAQQTRSAASAGWRQCQLSTSAVRARAQRLMQRGSASTHAGSGGYDDSDVHVAAAVPQS</sequence>
<feature type="region of interest" description="Disordered" evidence="2">
    <location>
        <begin position="259"/>
        <end position="300"/>
    </location>
</feature>
<organism evidence="4 5">
    <name type="scientific">Tetradesmus obliquus</name>
    <name type="common">Green alga</name>
    <name type="synonym">Acutodesmus obliquus</name>
    <dbReference type="NCBI Taxonomy" id="3088"/>
    <lineage>
        <taxon>Eukaryota</taxon>
        <taxon>Viridiplantae</taxon>
        <taxon>Chlorophyta</taxon>
        <taxon>core chlorophytes</taxon>
        <taxon>Chlorophyceae</taxon>
        <taxon>CS clade</taxon>
        <taxon>Sphaeropleales</taxon>
        <taxon>Scenedesmaceae</taxon>
        <taxon>Tetradesmus</taxon>
    </lineage>
</organism>
<feature type="region of interest" description="Disordered" evidence="2">
    <location>
        <begin position="209"/>
        <end position="242"/>
    </location>
</feature>
<feature type="coiled-coil region" evidence="1">
    <location>
        <begin position="26"/>
        <end position="60"/>
    </location>
</feature>